<gene>
    <name evidence="1" type="ORF">ERS852569_00189</name>
</gene>
<evidence type="ECO:0000313" key="2">
    <source>
        <dbReference type="Proteomes" id="UP000095762"/>
    </source>
</evidence>
<proteinExistence type="predicted"/>
<dbReference type="EMBL" id="CZBP01000001">
    <property type="protein sequence ID" value="CUP61637.1"/>
    <property type="molecule type" value="Genomic_DNA"/>
</dbReference>
<dbReference type="AlphaFoldDB" id="A0A174PR78"/>
<accession>A0A174PR78</accession>
<reference evidence="1 2" key="1">
    <citation type="submission" date="2015-09" db="EMBL/GenBank/DDBJ databases">
        <authorList>
            <consortium name="Pathogen Informatics"/>
        </authorList>
    </citation>
    <scope>NUCLEOTIDE SEQUENCE [LARGE SCALE GENOMIC DNA]</scope>
    <source>
        <strain evidence="1 2">2789STDY5834957</strain>
    </source>
</reference>
<name>A0A174PR78_9FIRM</name>
<dbReference type="RefSeq" id="WP_055059222.1">
    <property type="nucleotide sequence ID" value="NZ_CZBP01000001.1"/>
</dbReference>
<evidence type="ECO:0000313" key="1">
    <source>
        <dbReference type="EMBL" id="CUP61637.1"/>
    </source>
</evidence>
<organism evidence="1 2">
    <name type="scientific">Blautia obeum</name>
    <dbReference type="NCBI Taxonomy" id="40520"/>
    <lineage>
        <taxon>Bacteria</taxon>
        <taxon>Bacillati</taxon>
        <taxon>Bacillota</taxon>
        <taxon>Clostridia</taxon>
        <taxon>Lachnospirales</taxon>
        <taxon>Lachnospiraceae</taxon>
        <taxon>Blautia</taxon>
    </lineage>
</organism>
<dbReference type="Proteomes" id="UP000095762">
    <property type="component" value="Unassembled WGS sequence"/>
</dbReference>
<sequence length="204" mass="23919">MYQLIKSTSFGGISVEESLSLSFLQEKMRKDFQEITKMKSVSASELSDKAAFIHAGAECYHWLIREECCKVAVRGGFLEASEINVPDYPGISVDFTRADGDIMPLALIEQKENHLRAVVYTKMYKEEPEYNEPFEYDREMIRNLCFSSYVQDDNSVKYPKNLSYRKFCQTVFEDRAYMKEILPDEEYRLYENYLQMVENGYIPE</sequence>
<protein>
    <submittedName>
        <fullName evidence="1">Uncharacterized protein</fullName>
    </submittedName>
</protein>